<dbReference type="PIRSF" id="PIRSF002741">
    <property type="entry name" value="MppA"/>
    <property type="match status" value="1"/>
</dbReference>
<dbReference type="GO" id="GO:0030313">
    <property type="term" value="C:cell envelope"/>
    <property type="evidence" value="ECO:0007669"/>
    <property type="project" value="UniProtKB-SubCell"/>
</dbReference>
<dbReference type="Pfam" id="PF00496">
    <property type="entry name" value="SBP_bac_5"/>
    <property type="match status" value="1"/>
</dbReference>
<reference evidence="6 7" key="1">
    <citation type="submission" date="2019-03" db="EMBL/GenBank/DDBJ databases">
        <title>Genomic analyses of the natural microbiome of Caenorhabditis elegans.</title>
        <authorList>
            <person name="Samuel B."/>
        </authorList>
    </citation>
    <scope>NUCLEOTIDE SEQUENCE [LARGE SCALE GENOMIC DNA]</scope>
    <source>
        <strain evidence="6 7">JUb65</strain>
    </source>
</reference>
<dbReference type="PANTHER" id="PTHR30290:SF10">
    <property type="entry name" value="PERIPLASMIC OLIGOPEPTIDE-BINDING PROTEIN-RELATED"/>
    <property type="match status" value="1"/>
</dbReference>
<dbReference type="RefSeq" id="WP_133520361.1">
    <property type="nucleotide sequence ID" value="NZ_SNVW01000009.1"/>
</dbReference>
<organism evidence="6 7">
    <name type="scientific">Curtobacterium flaccumfaciens</name>
    <dbReference type="NCBI Taxonomy" id="2035"/>
    <lineage>
        <taxon>Bacteria</taxon>
        <taxon>Bacillati</taxon>
        <taxon>Actinomycetota</taxon>
        <taxon>Actinomycetes</taxon>
        <taxon>Micrococcales</taxon>
        <taxon>Microbacteriaceae</taxon>
        <taxon>Curtobacterium</taxon>
    </lineage>
</organism>
<dbReference type="Proteomes" id="UP000295764">
    <property type="component" value="Unassembled WGS sequence"/>
</dbReference>
<name>A0A4R6DEU9_9MICO</name>
<dbReference type="AlphaFoldDB" id="A0A4R6DEU9"/>
<dbReference type="GO" id="GO:0042597">
    <property type="term" value="C:periplasmic space"/>
    <property type="evidence" value="ECO:0007669"/>
    <property type="project" value="UniProtKB-ARBA"/>
</dbReference>
<comment type="subcellular location">
    <subcellularLocation>
        <location evidence="1">Cell envelope</location>
    </subcellularLocation>
</comment>
<evidence type="ECO:0000256" key="4">
    <source>
        <dbReference type="ARBA" id="ARBA00022729"/>
    </source>
</evidence>
<dbReference type="InterPro" id="IPR039424">
    <property type="entry name" value="SBP_5"/>
</dbReference>
<dbReference type="GO" id="GO:0015833">
    <property type="term" value="P:peptide transport"/>
    <property type="evidence" value="ECO:0007669"/>
    <property type="project" value="TreeGrafter"/>
</dbReference>
<protein>
    <submittedName>
        <fullName evidence="6">Peptide/nickel transport system substrate-binding protein</fullName>
    </submittedName>
</protein>
<gene>
    <name evidence="6" type="ORF">EDF64_10911</name>
</gene>
<dbReference type="Gene3D" id="3.90.76.10">
    <property type="entry name" value="Dipeptide-binding Protein, Domain 1"/>
    <property type="match status" value="1"/>
</dbReference>
<evidence type="ECO:0000256" key="2">
    <source>
        <dbReference type="ARBA" id="ARBA00005695"/>
    </source>
</evidence>
<dbReference type="InterPro" id="IPR030678">
    <property type="entry name" value="Peptide/Ni-bd"/>
</dbReference>
<feature type="domain" description="Solute-binding protein family 5" evidence="5">
    <location>
        <begin position="88"/>
        <end position="465"/>
    </location>
</feature>
<accession>A0A4R6DEU9</accession>
<dbReference type="EMBL" id="SNVW01000009">
    <property type="protein sequence ID" value="TDN43091.1"/>
    <property type="molecule type" value="Genomic_DNA"/>
</dbReference>
<dbReference type="InterPro" id="IPR000914">
    <property type="entry name" value="SBP_5_dom"/>
</dbReference>
<dbReference type="Gene3D" id="3.10.105.10">
    <property type="entry name" value="Dipeptide-binding Protein, Domain 3"/>
    <property type="match status" value="1"/>
</dbReference>
<dbReference type="Gene3D" id="3.40.190.10">
    <property type="entry name" value="Periplasmic binding protein-like II"/>
    <property type="match status" value="1"/>
</dbReference>
<evidence type="ECO:0000256" key="1">
    <source>
        <dbReference type="ARBA" id="ARBA00004196"/>
    </source>
</evidence>
<sequence length="543" mass="59100">MASVFKKHTATWGRRGIALGAGAAATALVLTGCAGGSVSNADLNGLSIGTTDKITSLDPAGSYDNGSFAVQNQVFPFLMNTPVGSPDVKPDIATKGEFTNDTTYTVTLKKGLEFANGNELTSSDVKFSFERELKINNENGPQSLLANLKSIDTPDDTTVVFHLDHADQTWPQVLSSPAGPIVDEQVFSADKLTPAADIVKGKAFAGQYEITSYKENDTIQYKANPKYDGLLEKAKTSEVTASYYTKETDLKLAVQKGDVDVAYRSLTPTDIADLRKDDKVKVTDGPGGEIRYLVFNFNTQPFGASQSDKDESKALAVRQAVADVVDREKLAKDVYNDTYSPLYSMVPDGLTGAAKPFEKLYGDGNGGADVDKAKDTLSKAGVTGKVKLDIQYAPDHYGSTSDDEYAELKTQLENSGLFTVNIQSTVYTTYAQERTKDAYPVYQLGWFPDFSDADNYLSPFFTKDNFVQNHYDDPTIQGLISQEQQESDKDKRATLIEQAQEREATQISTLPLLQGKSVAVAAKDVKGLTLDSSYKFRYATLSK</sequence>
<evidence type="ECO:0000313" key="7">
    <source>
        <dbReference type="Proteomes" id="UP000295764"/>
    </source>
</evidence>
<dbReference type="SUPFAM" id="SSF53850">
    <property type="entry name" value="Periplasmic binding protein-like II"/>
    <property type="match status" value="1"/>
</dbReference>
<proteinExistence type="inferred from homology"/>
<keyword evidence="3" id="KW-0813">Transport</keyword>
<dbReference type="STRING" id="2035.RU06_08860"/>
<comment type="caution">
    <text evidence="6">The sequence shown here is derived from an EMBL/GenBank/DDBJ whole genome shotgun (WGS) entry which is preliminary data.</text>
</comment>
<evidence type="ECO:0000259" key="5">
    <source>
        <dbReference type="Pfam" id="PF00496"/>
    </source>
</evidence>
<evidence type="ECO:0000256" key="3">
    <source>
        <dbReference type="ARBA" id="ARBA00022448"/>
    </source>
</evidence>
<dbReference type="GO" id="GO:1904680">
    <property type="term" value="F:peptide transmembrane transporter activity"/>
    <property type="evidence" value="ECO:0007669"/>
    <property type="project" value="TreeGrafter"/>
</dbReference>
<dbReference type="OrthoDB" id="9801912at2"/>
<evidence type="ECO:0000313" key="6">
    <source>
        <dbReference type="EMBL" id="TDN43091.1"/>
    </source>
</evidence>
<dbReference type="GO" id="GO:0043190">
    <property type="term" value="C:ATP-binding cassette (ABC) transporter complex"/>
    <property type="evidence" value="ECO:0007669"/>
    <property type="project" value="InterPro"/>
</dbReference>
<comment type="similarity">
    <text evidence="2">Belongs to the bacterial solute-binding protein 5 family.</text>
</comment>
<dbReference type="PANTHER" id="PTHR30290">
    <property type="entry name" value="PERIPLASMIC BINDING COMPONENT OF ABC TRANSPORTER"/>
    <property type="match status" value="1"/>
</dbReference>
<dbReference type="PROSITE" id="PS51257">
    <property type="entry name" value="PROKAR_LIPOPROTEIN"/>
    <property type="match status" value="1"/>
</dbReference>
<keyword evidence="4" id="KW-0732">Signal</keyword>